<evidence type="ECO:0000313" key="3">
    <source>
        <dbReference type="Proteomes" id="UP001597231"/>
    </source>
</evidence>
<dbReference type="InterPro" id="IPR046208">
    <property type="entry name" value="DUF6241"/>
</dbReference>
<accession>A0ABW3TWS6</accession>
<dbReference type="RefSeq" id="WP_336823688.1">
    <property type="nucleotide sequence ID" value="NZ_JBHTLT010000042.1"/>
</dbReference>
<protein>
    <submittedName>
        <fullName evidence="2">DUF6241 domain-containing protein</fullName>
    </submittedName>
</protein>
<gene>
    <name evidence="2" type="ORF">ACFQ38_08815</name>
</gene>
<evidence type="ECO:0000313" key="2">
    <source>
        <dbReference type="EMBL" id="MFD1205205.1"/>
    </source>
</evidence>
<proteinExistence type="predicted"/>
<reference evidence="3" key="1">
    <citation type="journal article" date="2019" name="Int. J. Syst. Evol. Microbiol.">
        <title>The Global Catalogue of Microorganisms (GCM) 10K type strain sequencing project: providing services to taxonomists for standard genome sequencing and annotation.</title>
        <authorList>
            <consortium name="The Broad Institute Genomics Platform"/>
            <consortium name="The Broad Institute Genome Sequencing Center for Infectious Disease"/>
            <person name="Wu L."/>
            <person name="Ma J."/>
        </authorList>
    </citation>
    <scope>NUCLEOTIDE SEQUENCE [LARGE SCALE GENOMIC DNA]</scope>
    <source>
        <strain evidence="3">CCUG 53915</strain>
    </source>
</reference>
<sequence length="219" mass="25393">MNENENVTRNSSSENERQSSETTDEKSDKKEFVSTVDTRLGWEDVIHSNWIDEWESGVKPLSESLIQEVIQEMTHQKIIADEKEQSIMITPVRIDTLKQVVEENKGKYEHADDYLDVLNRWGNGDFSMVDYDHNLVMYLQHSKHPDGLAKGIASMEQEIHYIFQVFSKEVDDVLGSDEKNKCFYAWMEQAAICDRESLCIFVVCDYPEELEALPLLGLY</sequence>
<organism evidence="2 3">
    <name type="scientific">Sporosarcina contaminans</name>
    <dbReference type="NCBI Taxonomy" id="633403"/>
    <lineage>
        <taxon>Bacteria</taxon>
        <taxon>Bacillati</taxon>
        <taxon>Bacillota</taxon>
        <taxon>Bacilli</taxon>
        <taxon>Bacillales</taxon>
        <taxon>Caryophanaceae</taxon>
        <taxon>Sporosarcina</taxon>
    </lineage>
</organism>
<comment type="caution">
    <text evidence="2">The sequence shown here is derived from an EMBL/GenBank/DDBJ whole genome shotgun (WGS) entry which is preliminary data.</text>
</comment>
<keyword evidence="3" id="KW-1185">Reference proteome</keyword>
<name>A0ABW3TWS6_9BACL</name>
<feature type="region of interest" description="Disordered" evidence="1">
    <location>
        <begin position="1"/>
        <end position="30"/>
    </location>
</feature>
<dbReference type="EMBL" id="JBHTLT010000042">
    <property type="protein sequence ID" value="MFD1205205.1"/>
    <property type="molecule type" value="Genomic_DNA"/>
</dbReference>
<evidence type="ECO:0000256" key="1">
    <source>
        <dbReference type="SAM" id="MobiDB-lite"/>
    </source>
</evidence>
<dbReference type="Proteomes" id="UP001597231">
    <property type="component" value="Unassembled WGS sequence"/>
</dbReference>
<feature type="compositionally biased region" description="Basic and acidic residues" evidence="1">
    <location>
        <begin position="14"/>
        <end position="30"/>
    </location>
</feature>
<dbReference type="Pfam" id="PF19754">
    <property type="entry name" value="DUF6241"/>
    <property type="match status" value="1"/>
</dbReference>